<dbReference type="OrthoDB" id="78911at2"/>
<name>A0A510JIY4_9FUSO</name>
<dbReference type="RefSeq" id="WP_026745376.1">
    <property type="nucleotide sequence ID" value="NZ_AP019823.1"/>
</dbReference>
<organism evidence="1 2">
    <name type="scientific">Leptotrichia hofstadii</name>
    <dbReference type="NCBI Taxonomy" id="157688"/>
    <lineage>
        <taxon>Bacteria</taxon>
        <taxon>Fusobacteriati</taxon>
        <taxon>Fusobacteriota</taxon>
        <taxon>Fusobacteriia</taxon>
        <taxon>Fusobacteriales</taxon>
        <taxon>Leptotrichiaceae</taxon>
        <taxon>Leptotrichia</taxon>
    </lineage>
</organism>
<evidence type="ECO:0000313" key="2">
    <source>
        <dbReference type="Proteomes" id="UP000321892"/>
    </source>
</evidence>
<sequence length="366" mass="45074">MSNLKLTENDAFYNMKFDNDIFLYWMLKWLKVDTTNNSNKKALKNMAKKFVEEILGQKLNTKDIEICYSNFYIGKDYEDFINRILNEYTLLFIVNKKKKSNRKYIFFKCFDYDEFSPYFFEYNQELVQLLKIYENLGNNETDKIKIVYITPDKISRYEKEEIGEKIIMYDEEKLLEFFKTFKKDIDDSIFDSYYNQLMREVSEEDYDSFNVSALYSILEWYFDKKRKNYDVYRNDYYIKWIKDEFFVECVYKKNRNREFDILFVLNWFHLDELQEDMFESIQCELKNIFPDFQKIYLEEVDLKEKEVPLFYLKVDKDASVSKIKEILDEITEKIEKFNETRGSLDIKDEYDKYIKDERRKGGIRFW</sequence>
<dbReference type="KEGG" id="lhf:JCM16775_0494"/>
<evidence type="ECO:0000313" key="1">
    <source>
        <dbReference type="EMBL" id="BBM37803.1"/>
    </source>
</evidence>
<reference evidence="1 2" key="1">
    <citation type="submission" date="2019-07" db="EMBL/GenBank/DDBJ databases">
        <title>Complete Genome Sequence of Leptotrichia hofstadii Strain JCM16775.</title>
        <authorList>
            <person name="Watanabe S."/>
            <person name="Cui L."/>
        </authorList>
    </citation>
    <scope>NUCLEOTIDE SEQUENCE [LARGE SCALE GENOMIC DNA]</scope>
    <source>
        <strain evidence="1 2">JCM16775</strain>
    </source>
</reference>
<protein>
    <submittedName>
        <fullName evidence="1">Uncharacterized protein</fullName>
    </submittedName>
</protein>
<keyword evidence="2" id="KW-1185">Reference proteome</keyword>
<accession>A0A510JIY4</accession>
<dbReference type="EMBL" id="AP019823">
    <property type="protein sequence ID" value="BBM37803.1"/>
    <property type="molecule type" value="Genomic_DNA"/>
</dbReference>
<proteinExistence type="predicted"/>
<dbReference type="Proteomes" id="UP000321892">
    <property type="component" value="Chromosome"/>
</dbReference>
<dbReference type="AlphaFoldDB" id="A0A510JIY4"/>
<gene>
    <name evidence="1" type="ORF">JCM16775_0494</name>
</gene>